<evidence type="ECO:0000313" key="1">
    <source>
        <dbReference type="EMBL" id="MCI82229.1"/>
    </source>
</evidence>
<dbReference type="EMBL" id="LXQA011038293">
    <property type="protein sequence ID" value="MCI82229.1"/>
    <property type="molecule type" value="Genomic_DNA"/>
</dbReference>
<evidence type="ECO:0000313" key="2">
    <source>
        <dbReference type="Proteomes" id="UP000265520"/>
    </source>
</evidence>
<dbReference type="AlphaFoldDB" id="A0A392V4Q3"/>
<feature type="non-terminal residue" evidence="1">
    <location>
        <position position="59"/>
    </location>
</feature>
<comment type="caution">
    <text evidence="1">The sequence shown here is derived from an EMBL/GenBank/DDBJ whole genome shotgun (WGS) entry which is preliminary data.</text>
</comment>
<proteinExistence type="predicted"/>
<dbReference type="Proteomes" id="UP000265520">
    <property type="component" value="Unassembled WGS sequence"/>
</dbReference>
<organism evidence="1 2">
    <name type="scientific">Trifolium medium</name>
    <dbReference type="NCBI Taxonomy" id="97028"/>
    <lineage>
        <taxon>Eukaryota</taxon>
        <taxon>Viridiplantae</taxon>
        <taxon>Streptophyta</taxon>
        <taxon>Embryophyta</taxon>
        <taxon>Tracheophyta</taxon>
        <taxon>Spermatophyta</taxon>
        <taxon>Magnoliopsida</taxon>
        <taxon>eudicotyledons</taxon>
        <taxon>Gunneridae</taxon>
        <taxon>Pentapetalae</taxon>
        <taxon>rosids</taxon>
        <taxon>fabids</taxon>
        <taxon>Fabales</taxon>
        <taxon>Fabaceae</taxon>
        <taxon>Papilionoideae</taxon>
        <taxon>50 kb inversion clade</taxon>
        <taxon>NPAAA clade</taxon>
        <taxon>Hologalegina</taxon>
        <taxon>IRL clade</taxon>
        <taxon>Trifolieae</taxon>
        <taxon>Trifolium</taxon>
    </lineage>
</organism>
<name>A0A392V4Q3_9FABA</name>
<sequence>MGKIEEGVDSEVWRKETRKPIRGIVDVETNGKCGGVCGSIRAVVVASWASPRGTVSWIL</sequence>
<protein>
    <submittedName>
        <fullName evidence="1">Uncharacterized protein</fullName>
    </submittedName>
</protein>
<keyword evidence="2" id="KW-1185">Reference proteome</keyword>
<accession>A0A392V4Q3</accession>
<reference evidence="1 2" key="1">
    <citation type="journal article" date="2018" name="Front. Plant Sci.">
        <title>Red Clover (Trifolium pratense) and Zigzag Clover (T. medium) - A Picture of Genomic Similarities and Differences.</title>
        <authorList>
            <person name="Dluhosova J."/>
            <person name="Istvanek J."/>
            <person name="Nedelnik J."/>
            <person name="Repkova J."/>
        </authorList>
    </citation>
    <scope>NUCLEOTIDE SEQUENCE [LARGE SCALE GENOMIC DNA]</scope>
    <source>
        <strain evidence="2">cv. 10/8</strain>
        <tissue evidence="1">Leaf</tissue>
    </source>
</reference>